<proteinExistence type="predicted"/>
<organism evidence="1 2">
    <name type="scientific">Cladophialophora chaetospira</name>
    <dbReference type="NCBI Taxonomy" id="386627"/>
    <lineage>
        <taxon>Eukaryota</taxon>
        <taxon>Fungi</taxon>
        <taxon>Dikarya</taxon>
        <taxon>Ascomycota</taxon>
        <taxon>Pezizomycotina</taxon>
        <taxon>Eurotiomycetes</taxon>
        <taxon>Chaetothyriomycetidae</taxon>
        <taxon>Chaetothyriales</taxon>
        <taxon>Herpotrichiellaceae</taxon>
        <taxon>Cladophialophora</taxon>
    </lineage>
</organism>
<evidence type="ECO:0000313" key="2">
    <source>
        <dbReference type="Proteomes" id="UP001172673"/>
    </source>
</evidence>
<dbReference type="Proteomes" id="UP001172673">
    <property type="component" value="Unassembled WGS sequence"/>
</dbReference>
<evidence type="ECO:0000313" key="1">
    <source>
        <dbReference type="EMBL" id="KAJ9616420.1"/>
    </source>
</evidence>
<dbReference type="PANTHER" id="PTHR42085:SF2">
    <property type="entry name" value="F-BOX DOMAIN-CONTAINING PROTEIN"/>
    <property type="match status" value="1"/>
</dbReference>
<dbReference type="EMBL" id="JAPDRK010000001">
    <property type="protein sequence ID" value="KAJ9616420.1"/>
    <property type="molecule type" value="Genomic_DNA"/>
</dbReference>
<dbReference type="PANTHER" id="PTHR42085">
    <property type="entry name" value="F-BOX DOMAIN-CONTAINING PROTEIN"/>
    <property type="match status" value="1"/>
</dbReference>
<dbReference type="AlphaFoldDB" id="A0AA39CQ19"/>
<comment type="caution">
    <text evidence="1">The sequence shown here is derived from an EMBL/GenBank/DDBJ whole genome shotgun (WGS) entry which is preliminary data.</text>
</comment>
<protein>
    <submittedName>
        <fullName evidence="1">Uncharacterized protein</fullName>
    </submittedName>
</protein>
<keyword evidence="2" id="KW-1185">Reference proteome</keyword>
<name>A0AA39CQ19_9EURO</name>
<dbReference type="InterPro" id="IPR038883">
    <property type="entry name" value="AN11006-like"/>
</dbReference>
<accession>A0AA39CQ19</accession>
<gene>
    <name evidence="1" type="ORF">H2200_000138</name>
</gene>
<sequence length="264" mass="30787">MAQNQVNLVSTSKSFFDLPLELRRQIYPCFAHVPPAGTQNQQYRGEIILSRRFLQLVCRKINQEWAEFFYSTTTINANGPSPKTDGSSDEPVSFENQFLKKVDSWKLQHVRSIHSRVPVQVSRLDSRRWELDTDTAIDLAVSLSRHRAALMGLEEVIFHATTTKGDWHKIYDPVTVHSWEQVWERICGEDWSELQECIRVVLQNGLMKDWQVFQRIKVKWAWGQVHCVHSGPPYNYYEVKKIELVCRKVAKEILPATQGWIEFA</sequence>
<reference evidence="1" key="1">
    <citation type="submission" date="2022-10" db="EMBL/GenBank/DDBJ databases">
        <title>Culturing micro-colonial fungi from biological soil crusts in the Mojave desert and describing Neophaeococcomyces mojavensis, and introducing the new genera and species Taxawa tesnikishii.</title>
        <authorList>
            <person name="Kurbessoian T."/>
            <person name="Stajich J.E."/>
        </authorList>
    </citation>
    <scope>NUCLEOTIDE SEQUENCE</scope>
    <source>
        <strain evidence="1">TK_41</strain>
    </source>
</reference>